<proteinExistence type="predicted"/>
<evidence type="ECO:0000256" key="1">
    <source>
        <dbReference type="SAM" id="Coils"/>
    </source>
</evidence>
<sequence>MLSSITWEIRWFQEGQIPSEVEHWFKEDCLGNLDSSPETRIDRYLFLPEYKTVNLKLREENLELKTLQAQLEERQFAQGCWHGKIEQWTKWVYRDLTQQKIIPIQVARQRPWLSIYKKRQQRYYKNISAEITQLCFGNSLWWSLAFEMANIESQQYSDFCEGVELFSQFYPGSCLSREQSYSYPYWLSQLDSQTTLCQT</sequence>
<protein>
    <submittedName>
        <fullName evidence="2">Uncharacterized protein</fullName>
    </submittedName>
</protein>
<dbReference type="Proteomes" id="UP000010473">
    <property type="component" value="Chromosome"/>
</dbReference>
<dbReference type="EMBL" id="CP003653">
    <property type="protein sequence ID" value="AFZ36559.1"/>
    <property type="molecule type" value="Genomic_DNA"/>
</dbReference>
<dbReference type="KEGG" id="scs:Sta7437_3045"/>
<dbReference type="eggNOG" id="ENOG502ZBCE">
    <property type="taxonomic scope" value="Bacteria"/>
</dbReference>
<organism evidence="2 3">
    <name type="scientific">Stanieria cyanosphaera (strain ATCC 29371 / PCC 7437)</name>
    <dbReference type="NCBI Taxonomy" id="111780"/>
    <lineage>
        <taxon>Bacteria</taxon>
        <taxon>Bacillati</taxon>
        <taxon>Cyanobacteriota</taxon>
        <taxon>Cyanophyceae</taxon>
        <taxon>Pleurocapsales</taxon>
        <taxon>Dermocarpellaceae</taxon>
        <taxon>Stanieria</taxon>
    </lineage>
</organism>
<accession>K9XWW7</accession>
<dbReference type="AlphaFoldDB" id="K9XWW7"/>
<keyword evidence="3" id="KW-1185">Reference proteome</keyword>
<dbReference type="HOGENOM" id="CLU_114517_0_0_3"/>
<evidence type="ECO:0000313" key="3">
    <source>
        <dbReference type="Proteomes" id="UP000010473"/>
    </source>
</evidence>
<feature type="coiled-coil region" evidence="1">
    <location>
        <begin position="50"/>
        <end position="77"/>
    </location>
</feature>
<gene>
    <name evidence="2" type="ordered locus">Sta7437_3045</name>
</gene>
<dbReference type="RefSeq" id="WP_015194225.1">
    <property type="nucleotide sequence ID" value="NC_019748.1"/>
</dbReference>
<keyword evidence="1" id="KW-0175">Coiled coil</keyword>
<evidence type="ECO:0000313" key="2">
    <source>
        <dbReference type="EMBL" id="AFZ36559.1"/>
    </source>
</evidence>
<reference evidence="3" key="1">
    <citation type="journal article" date="2013" name="Proc. Natl. Acad. Sci. U.S.A.">
        <title>Improving the coverage of the cyanobacterial phylum using diversity-driven genome sequencing.</title>
        <authorList>
            <person name="Shih P.M."/>
            <person name="Wu D."/>
            <person name="Latifi A."/>
            <person name="Axen S.D."/>
            <person name="Fewer D.P."/>
            <person name="Talla E."/>
            <person name="Calteau A."/>
            <person name="Cai F."/>
            <person name="Tandeau de Marsac N."/>
            <person name="Rippka R."/>
            <person name="Herdman M."/>
            <person name="Sivonen K."/>
            <person name="Coursin T."/>
            <person name="Laurent T."/>
            <person name="Goodwin L."/>
            <person name="Nolan M."/>
            <person name="Davenport K.W."/>
            <person name="Han C.S."/>
            <person name="Rubin E.M."/>
            <person name="Eisen J.A."/>
            <person name="Woyke T."/>
            <person name="Gugger M."/>
            <person name="Kerfeld C.A."/>
        </authorList>
    </citation>
    <scope>NUCLEOTIDE SEQUENCE [LARGE SCALE GENOMIC DNA]</scope>
    <source>
        <strain evidence="3">ATCC 29371 / PCC 7437</strain>
    </source>
</reference>
<dbReference type="OrthoDB" id="484666at2"/>
<name>K9XWW7_STAC7</name>